<keyword evidence="2 6" id="KW-0285">Flavoprotein</keyword>
<comment type="function">
    <text evidence="6">Involved in coproporphyrin-dependent heme b biosynthesis. Catalyzes the oxidation of coproporphyrinogen III to coproporphyrin III.</text>
</comment>
<dbReference type="GO" id="GO:0006783">
    <property type="term" value="P:heme biosynthetic process"/>
    <property type="evidence" value="ECO:0007669"/>
    <property type="project" value="UniProtKB-UniRule"/>
</dbReference>
<evidence type="ECO:0000313" key="8">
    <source>
        <dbReference type="EMBL" id="KDA53982.1"/>
    </source>
</evidence>
<keyword evidence="4 6" id="KW-0560">Oxidoreductase</keyword>
<dbReference type="GO" id="GO:0005737">
    <property type="term" value="C:cytoplasm"/>
    <property type="evidence" value="ECO:0007669"/>
    <property type="project" value="UniProtKB-SubCell"/>
</dbReference>
<dbReference type="Gene3D" id="3.50.50.60">
    <property type="entry name" value="FAD/NAD(P)-binding domain"/>
    <property type="match status" value="1"/>
</dbReference>
<dbReference type="SUPFAM" id="SSF54373">
    <property type="entry name" value="FAD-linked reductases, C-terminal domain"/>
    <property type="match status" value="1"/>
</dbReference>
<dbReference type="GO" id="GO:0004729">
    <property type="term" value="F:oxygen-dependent protoporphyrinogen oxidase activity"/>
    <property type="evidence" value="ECO:0007669"/>
    <property type="project" value="UniProtKB-UniRule"/>
</dbReference>
<comment type="pathway">
    <text evidence="6">Porphyrin-containing compound metabolism; protoheme biosynthesis.</text>
</comment>
<evidence type="ECO:0000256" key="5">
    <source>
        <dbReference type="ARBA" id="ARBA00023133"/>
    </source>
</evidence>
<dbReference type="InterPro" id="IPR036188">
    <property type="entry name" value="FAD/NAD-bd_sf"/>
</dbReference>
<protein>
    <recommendedName>
        <fullName evidence="6">Coproporphyrinogen III oxidase</fullName>
        <ecNumber evidence="6">1.3.3.15</ecNumber>
    </recommendedName>
</protein>
<keyword evidence="9" id="KW-1185">Reference proteome</keyword>
<dbReference type="NCBIfam" id="TIGR00562">
    <property type="entry name" value="proto_IX_ox"/>
    <property type="match status" value="1"/>
</dbReference>
<comment type="catalytic activity">
    <reaction evidence="6">
        <text>coproporphyrinogen III + 3 O2 = coproporphyrin III + 3 H2O2</text>
        <dbReference type="Rhea" id="RHEA:43436"/>
        <dbReference type="ChEBI" id="CHEBI:15379"/>
        <dbReference type="ChEBI" id="CHEBI:16240"/>
        <dbReference type="ChEBI" id="CHEBI:57309"/>
        <dbReference type="ChEBI" id="CHEBI:131725"/>
        <dbReference type="EC" id="1.3.3.15"/>
    </reaction>
</comment>
<dbReference type="Proteomes" id="UP000027284">
    <property type="component" value="Unassembled WGS sequence"/>
</dbReference>
<dbReference type="UniPathway" id="UPA00252"/>
<keyword evidence="5 6" id="KW-0350">Heme biosynthesis</keyword>
<dbReference type="Gene3D" id="1.10.3110.10">
    <property type="entry name" value="protoporphyrinogen ix oxidase, domain 3"/>
    <property type="match status" value="1"/>
</dbReference>
<feature type="domain" description="Amine oxidase" evidence="7">
    <location>
        <begin position="11"/>
        <end position="447"/>
    </location>
</feature>
<organism evidence="8 9">
    <name type="scientific">Thermoanaerobaculum aquaticum</name>
    <dbReference type="NCBI Taxonomy" id="1312852"/>
    <lineage>
        <taxon>Bacteria</taxon>
        <taxon>Pseudomonadati</taxon>
        <taxon>Acidobacteriota</taxon>
        <taxon>Thermoanaerobaculia</taxon>
        <taxon>Thermoanaerobaculales</taxon>
        <taxon>Thermoanaerobaculaceae</taxon>
        <taxon>Thermoanaerobaculum</taxon>
    </lineage>
</organism>
<name>A0A062XN51_9BACT</name>
<keyword evidence="6" id="KW-0963">Cytoplasm</keyword>
<evidence type="ECO:0000256" key="4">
    <source>
        <dbReference type="ARBA" id="ARBA00023002"/>
    </source>
</evidence>
<keyword evidence="3 6" id="KW-0274">FAD</keyword>
<comment type="caution">
    <text evidence="8">The sequence shown here is derived from an EMBL/GenBank/DDBJ whole genome shotgun (WGS) entry which is preliminary data.</text>
</comment>
<sequence length="450" mass="48364">MDVIVIGGGISGLAVGFFARQNGTSVLVLEESTQAGGKIRTDWQDGFCCEWGPQGFLDNVPETLELVRLLGLENRLVKAGQAAADRFILRNGKLRKVPLSPPAFLVSDVVSLPGKLRVLAEPFMPRGRAEDESVLDFARRRIGREAAEVLVDAMVTGVFAGRAAELSLPATFPKMAMMERTYGSLTRAMLALRKKGGGGPAGPGGTLTTFVSGMQELTDRLVAALGPDLRLQSPVAAVQYRESTASPWVVKLANGEELSARNVVVTVPPPKVSALFSHLFPPKALEALGEIPMPPVVVVMTAYKSPQPFAHPLSGFGFLVPSREPRQILGTLFCHSIFPNQAPAGTVLLRTILGGARQPEVIAFSDEELLRLVRRELHAILGGDSDPDLVRVFRHPEGIPQYTLGHPKRLAVLDETASRFRGLYLTGNAYRGVAVNACIAEAKKVAASLR</sequence>
<comment type="similarity">
    <text evidence="6">Belongs to the protoporphyrinogen/coproporphyrinogen oxidase family. Coproporphyrinogen III oxidase subfamily.</text>
</comment>
<evidence type="ECO:0000256" key="3">
    <source>
        <dbReference type="ARBA" id="ARBA00022827"/>
    </source>
</evidence>
<gene>
    <name evidence="8" type="ORF">EG19_01935</name>
</gene>
<dbReference type="EMBL" id="JMFG01000015">
    <property type="protein sequence ID" value="KDA53982.1"/>
    <property type="molecule type" value="Genomic_DNA"/>
</dbReference>
<dbReference type="Gene3D" id="3.90.660.20">
    <property type="entry name" value="Protoporphyrinogen oxidase, mitochondrial, domain 2"/>
    <property type="match status" value="1"/>
</dbReference>
<proteinExistence type="inferred from homology"/>
<dbReference type="PANTHER" id="PTHR42923:SF3">
    <property type="entry name" value="PROTOPORPHYRINOGEN OXIDASE"/>
    <property type="match status" value="1"/>
</dbReference>
<dbReference type="AlphaFoldDB" id="A0A062XN51"/>
<dbReference type="STRING" id="1312852.EG19_01935"/>
<comment type="subcellular location">
    <subcellularLocation>
        <location evidence="6">Cytoplasm</location>
    </subcellularLocation>
</comment>
<dbReference type="SUPFAM" id="SSF51905">
    <property type="entry name" value="FAD/NAD(P)-binding domain"/>
    <property type="match status" value="1"/>
</dbReference>
<accession>A0A062XN51</accession>
<comment type="cofactor">
    <cofactor evidence="1 6">
        <name>FAD</name>
        <dbReference type="ChEBI" id="CHEBI:57692"/>
    </cofactor>
</comment>
<reference evidence="8 9" key="1">
    <citation type="submission" date="2014-04" db="EMBL/GenBank/DDBJ databases">
        <title>The Genome Sequence of Thermoanaerobaculum aquaticum MP-01, The First Cultivated Group 23 Acidobacterium.</title>
        <authorList>
            <person name="Stamps B.W."/>
            <person name="Losey N.A."/>
            <person name="Lawson P.A."/>
            <person name="Stevenson B.S."/>
        </authorList>
    </citation>
    <scope>NUCLEOTIDE SEQUENCE [LARGE SCALE GENOMIC DNA]</scope>
    <source>
        <strain evidence="8 9">MP-01</strain>
    </source>
</reference>
<dbReference type="PANTHER" id="PTHR42923">
    <property type="entry name" value="PROTOPORPHYRINOGEN OXIDASE"/>
    <property type="match status" value="1"/>
</dbReference>
<evidence type="ECO:0000256" key="6">
    <source>
        <dbReference type="RuleBase" id="RU364052"/>
    </source>
</evidence>
<dbReference type="InterPro" id="IPR050464">
    <property type="entry name" value="Zeta_carotene_desat/Oxidored"/>
</dbReference>
<dbReference type="EC" id="1.3.3.15" evidence="6"/>
<dbReference type="InterPro" id="IPR002937">
    <property type="entry name" value="Amino_oxidase"/>
</dbReference>
<dbReference type="InterPro" id="IPR004572">
    <property type="entry name" value="Protoporphyrinogen_oxidase"/>
</dbReference>
<evidence type="ECO:0000313" key="9">
    <source>
        <dbReference type="Proteomes" id="UP000027284"/>
    </source>
</evidence>
<evidence type="ECO:0000259" key="7">
    <source>
        <dbReference type="Pfam" id="PF01593"/>
    </source>
</evidence>
<evidence type="ECO:0000256" key="2">
    <source>
        <dbReference type="ARBA" id="ARBA00022630"/>
    </source>
</evidence>
<dbReference type="Pfam" id="PF01593">
    <property type="entry name" value="Amino_oxidase"/>
    <property type="match status" value="1"/>
</dbReference>
<evidence type="ECO:0000256" key="1">
    <source>
        <dbReference type="ARBA" id="ARBA00001974"/>
    </source>
</evidence>